<evidence type="ECO:0000313" key="3">
    <source>
        <dbReference type="Proteomes" id="UP000694544"/>
    </source>
</evidence>
<evidence type="ECO:0000313" key="2">
    <source>
        <dbReference type="Ensembl" id="ENSMMSP00000016536.1"/>
    </source>
</evidence>
<feature type="chain" id="PRO_5034200348" evidence="1">
    <location>
        <begin position="21"/>
        <end position="128"/>
    </location>
</feature>
<evidence type="ECO:0000256" key="1">
    <source>
        <dbReference type="SAM" id="SignalP"/>
    </source>
</evidence>
<accession>A0A8C6DJL5</accession>
<keyword evidence="3" id="KW-1185">Reference proteome</keyword>
<keyword evidence="1" id="KW-0732">Signal</keyword>
<feature type="signal peptide" evidence="1">
    <location>
        <begin position="1"/>
        <end position="20"/>
    </location>
</feature>
<reference evidence="2" key="2">
    <citation type="submission" date="2025-09" db="UniProtKB">
        <authorList>
            <consortium name="Ensembl"/>
        </authorList>
    </citation>
    <scope>IDENTIFICATION</scope>
</reference>
<protein>
    <submittedName>
        <fullName evidence="2">Uncharacterized protein</fullName>
    </submittedName>
</protein>
<name>A0A8C6DJL5_MOSMO</name>
<reference evidence="2" key="1">
    <citation type="submission" date="2025-08" db="UniProtKB">
        <authorList>
            <consortium name="Ensembl"/>
        </authorList>
    </citation>
    <scope>IDENTIFICATION</scope>
</reference>
<proteinExistence type="predicted"/>
<sequence>ILPPLHLQLSWLLACSLCLACMTTMTSLSTPWTSALSSGRCRIASTGMHRSSLLTCCLCSPTAINTTLQTVMWWPWHESYRMCLSSVTPKCQMNPWNQGLYQSPLPCPLAWPSHLQSPPARRVALEFF</sequence>
<dbReference type="Proteomes" id="UP000694544">
    <property type="component" value="Unplaced"/>
</dbReference>
<dbReference type="Ensembl" id="ENSMMST00000018280.1">
    <property type="protein sequence ID" value="ENSMMSP00000016536.1"/>
    <property type="gene ID" value="ENSMMSG00000012611.1"/>
</dbReference>
<organism evidence="2 3">
    <name type="scientific">Moschus moschiferus</name>
    <name type="common">Siberian musk deer</name>
    <name type="synonym">Moschus sibiricus</name>
    <dbReference type="NCBI Taxonomy" id="68415"/>
    <lineage>
        <taxon>Eukaryota</taxon>
        <taxon>Metazoa</taxon>
        <taxon>Chordata</taxon>
        <taxon>Craniata</taxon>
        <taxon>Vertebrata</taxon>
        <taxon>Euteleostomi</taxon>
        <taxon>Mammalia</taxon>
        <taxon>Eutheria</taxon>
        <taxon>Laurasiatheria</taxon>
        <taxon>Artiodactyla</taxon>
        <taxon>Ruminantia</taxon>
        <taxon>Pecora</taxon>
        <taxon>Moschidae</taxon>
        <taxon>Moschus</taxon>
    </lineage>
</organism>
<dbReference type="GeneTree" id="ENSGT01030000236675"/>
<dbReference type="AlphaFoldDB" id="A0A8C6DJL5"/>